<evidence type="ECO:0000256" key="1">
    <source>
        <dbReference type="SAM" id="MobiDB-lite"/>
    </source>
</evidence>
<comment type="caution">
    <text evidence="2">The sequence shown here is derived from an EMBL/GenBank/DDBJ whole genome shotgun (WGS) entry which is preliminary data.</text>
</comment>
<gene>
    <name evidence="2" type="ORF">CRG98_001524</name>
</gene>
<reference evidence="2 3" key="1">
    <citation type="submission" date="2017-11" db="EMBL/GenBank/DDBJ databases">
        <title>De-novo sequencing of pomegranate (Punica granatum L.) genome.</title>
        <authorList>
            <person name="Akparov Z."/>
            <person name="Amiraslanov A."/>
            <person name="Hajiyeva S."/>
            <person name="Abbasov M."/>
            <person name="Kaur K."/>
            <person name="Hamwieh A."/>
            <person name="Solovyev V."/>
            <person name="Salamov A."/>
            <person name="Braich B."/>
            <person name="Kosarev P."/>
            <person name="Mahmoud A."/>
            <person name="Hajiyev E."/>
            <person name="Babayeva S."/>
            <person name="Izzatullayeva V."/>
            <person name="Mammadov A."/>
            <person name="Mammadov A."/>
            <person name="Sharifova S."/>
            <person name="Ojaghi J."/>
            <person name="Eynullazada K."/>
            <person name="Bayramov B."/>
            <person name="Abdulazimova A."/>
            <person name="Shahmuradov I."/>
        </authorList>
    </citation>
    <scope>NUCLEOTIDE SEQUENCE [LARGE SCALE GENOMIC DNA]</scope>
    <source>
        <strain evidence="3">cv. AG2017</strain>
        <tissue evidence="2">Leaf</tissue>
    </source>
</reference>
<dbReference type="Proteomes" id="UP000233551">
    <property type="component" value="Unassembled WGS sequence"/>
</dbReference>
<evidence type="ECO:0000313" key="2">
    <source>
        <dbReference type="EMBL" id="PKI78074.1"/>
    </source>
</evidence>
<dbReference type="AlphaFoldDB" id="A0A2I0LBK6"/>
<keyword evidence="3" id="KW-1185">Reference proteome</keyword>
<name>A0A2I0LBK6_PUNGR</name>
<dbReference type="EMBL" id="PGOL01000061">
    <property type="protein sequence ID" value="PKI78074.1"/>
    <property type="molecule type" value="Genomic_DNA"/>
</dbReference>
<sequence>MRAQGAGGRVQSDQHIAKESADSQDDRGTGRAPRRMCAPEFRLVGARMRAPKCNAAWEWLDWTEVLDWADRGDTGGLPLEFGLSRIRPLLGRADYWTGFAATGPCWADEPLGWAAEIWSGPLDLEWSAGSGVVRWVRIGLLPALPRRGVDPLPGSGSCGRRHRVAGVGELWASSSSCRDRGAVGVVNELQGSGSCGRRHRVAEIGELWASSFFSSGFFRALFF</sequence>
<feature type="compositionally biased region" description="Basic and acidic residues" evidence="1">
    <location>
        <begin position="15"/>
        <end position="29"/>
    </location>
</feature>
<protein>
    <submittedName>
        <fullName evidence="2">Uncharacterized protein</fullName>
    </submittedName>
</protein>
<organism evidence="2 3">
    <name type="scientific">Punica granatum</name>
    <name type="common">Pomegranate</name>
    <dbReference type="NCBI Taxonomy" id="22663"/>
    <lineage>
        <taxon>Eukaryota</taxon>
        <taxon>Viridiplantae</taxon>
        <taxon>Streptophyta</taxon>
        <taxon>Embryophyta</taxon>
        <taxon>Tracheophyta</taxon>
        <taxon>Spermatophyta</taxon>
        <taxon>Magnoliopsida</taxon>
        <taxon>eudicotyledons</taxon>
        <taxon>Gunneridae</taxon>
        <taxon>Pentapetalae</taxon>
        <taxon>rosids</taxon>
        <taxon>malvids</taxon>
        <taxon>Myrtales</taxon>
        <taxon>Lythraceae</taxon>
        <taxon>Punica</taxon>
    </lineage>
</organism>
<evidence type="ECO:0000313" key="3">
    <source>
        <dbReference type="Proteomes" id="UP000233551"/>
    </source>
</evidence>
<proteinExistence type="predicted"/>
<accession>A0A2I0LBK6</accession>
<feature type="region of interest" description="Disordered" evidence="1">
    <location>
        <begin position="1"/>
        <end position="33"/>
    </location>
</feature>